<comment type="caution">
    <text evidence="10">The sequence shown here is derived from an EMBL/GenBank/DDBJ whole genome shotgun (WGS) entry which is preliminary data.</text>
</comment>
<feature type="transmembrane region" description="Helical" evidence="8">
    <location>
        <begin position="23"/>
        <end position="46"/>
    </location>
</feature>
<evidence type="ECO:0000256" key="4">
    <source>
        <dbReference type="ARBA" id="ARBA00022596"/>
    </source>
</evidence>
<feature type="transmembrane region" description="Helical" evidence="8">
    <location>
        <begin position="243"/>
        <end position="263"/>
    </location>
</feature>
<protein>
    <recommendedName>
        <fullName evidence="8">Nickel/cobalt efflux system</fullName>
    </recommendedName>
</protein>
<organism evidence="10 11">
    <name type="scientific">Kitasatospora kifunensis</name>
    <name type="common">Streptomyces kifunensis</name>
    <dbReference type="NCBI Taxonomy" id="58351"/>
    <lineage>
        <taxon>Bacteria</taxon>
        <taxon>Bacillati</taxon>
        <taxon>Actinomycetota</taxon>
        <taxon>Actinomycetes</taxon>
        <taxon>Kitasatosporales</taxon>
        <taxon>Streptomycetaceae</taxon>
        <taxon>Kitasatospora</taxon>
    </lineage>
</organism>
<feature type="transmembrane region" description="Helical" evidence="8">
    <location>
        <begin position="210"/>
        <end position="237"/>
    </location>
</feature>
<dbReference type="InterPro" id="IPR011541">
    <property type="entry name" value="Ni/Co_transpt_high_affinity"/>
</dbReference>
<comment type="similarity">
    <text evidence="2 8">Belongs to the NiCoT transporter (TC 2.A.52) family.</text>
</comment>
<keyword evidence="4" id="KW-0533">Nickel</keyword>
<name>A0A7W7VZF4_KITKI</name>
<comment type="subcellular location">
    <subcellularLocation>
        <location evidence="8">Cell membrane</location>
        <topology evidence="8">Multi-pass membrane protein</topology>
    </subcellularLocation>
    <subcellularLocation>
        <location evidence="1">Endomembrane system</location>
        <topology evidence="1">Multi-pass membrane protein</topology>
    </subcellularLocation>
</comment>
<evidence type="ECO:0000256" key="8">
    <source>
        <dbReference type="RuleBase" id="RU362101"/>
    </source>
</evidence>
<feature type="transmembrane region" description="Helical" evidence="8">
    <location>
        <begin position="331"/>
        <end position="350"/>
    </location>
</feature>
<keyword evidence="7 8" id="KW-0472">Membrane</keyword>
<dbReference type="EMBL" id="JACHJV010000002">
    <property type="protein sequence ID" value="MBB4927630.1"/>
    <property type="molecule type" value="Genomic_DNA"/>
</dbReference>
<feature type="region of interest" description="Disordered" evidence="9">
    <location>
        <begin position="368"/>
        <end position="402"/>
    </location>
</feature>
<keyword evidence="6 8" id="KW-1133">Transmembrane helix</keyword>
<evidence type="ECO:0000256" key="3">
    <source>
        <dbReference type="ARBA" id="ARBA00022448"/>
    </source>
</evidence>
<evidence type="ECO:0000256" key="1">
    <source>
        <dbReference type="ARBA" id="ARBA00004127"/>
    </source>
</evidence>
<feature type="transmembrane region" description="Helical" evidence="8">
    <location>
        <begin position="284"/>
        <end position="311"/>
    </location>
</feature>
<evidence type="ECO:0000256" key="9">
    <source>
        <dbReference type="SAM" id="MobiDB-lite"/>
    </source>
</evidence>
<dbReference type="InterPro" id="IPR004688">
    <property type="entry name" value="Ni/Co_transpt"/>
</dbReference>
<gene>
    <name evidence="10" type="ORF">FHR34_006725</name>
</gene>
<keyword evidence="3 8" id="KW-0813">Transport</keyword>
<evidence type="ECO:0000256" key="7">
    <source>
        <dbReference type="ARBA" id="ARBA00023136"/>
    </source>
</evidence>
<dbReference type="Proteomes" id="UP000540506">
    <property type="component" value="Unassembled WGS sequence"/>
</dbReference>
<evidence type="ECO:0000256" key="2">
    <source>
        <dbReference type="ARBA" id="ARBA00010892"/>
    </source>
</evidence>
<evidence type="ECO:0000313" key="10">
    <source>
        <dbReference type="EMBL" id="MBB4927630.1"/>
    </source>
</evidence>
<proteinExistence type="inferred from homology"/>
<evidence type="ECO:0000313" key="11">
    <source>
        <dbReference type="Proteomes" id="UP000540506"/>
    </source>
</evidence>
<keyword evidence="5 8" id="KW-0812">Transmembrane</keyword>
<dbReference type="RefSeq" id="WP_312897542.1">
    <property type="nucleotide sequence ID" value="NZ_JACHJV010000002.1"/>
</dbReference>
<dbReference type="GO" id="GO:0012505">
    <property type="term" value="C:endomembrane system"/>
    <property type="evidence" value="ECO:0007669"/>
    <property type="project" value="UniProtKB-SubCell"/>
</dbReference>
<dbReference type="PANTHER" id="PTHR31611:SF0">
    <property type="entry name" value="HIGH-AFFINITY NICKEL TRANSPORT PROTEIN NIC1"/>
    <property type="match status" value="1"/>
</dbReference>
<accession>A0A7W7VZF4</accession>
<sequence length="402" mass="43130">MSALTAKTRSIVDALHPAEWGRLGLMTLVILALNGFGWGIFVLTVLPHHFHYDGLGVGLGVAVTAWTLGARHAFDADHISAIDNSTRKLMADGKRPLASGFFFALGHSTVVVAVGVGITIAAKAVFGAMVDPNSTYETLGGMLGTLTSAGFLYLIAALNLVVLVGIGKVFRDMRRGTFDEEELERQLQARGLMYRFFGKFMRSINHTWQLFFVGMVFGIGFDTATEVVLLAATAYAATSGLPFYAVLALPLLFSGGMILFDTLDGCFMNFAYGWAFARPVRKVYYNLVITGLSIAAAFLIGTIEMLGVLTSELHLHGAFWDFMANFDINKAGFVIAGLFAATWIVALLFWRYGNVEARWQKGLAAGATADDAADTNTADTNAADSDATGTDTPATEQPQTAG</sequence>
<dbReference type="NCBIfam" id="TIGR00802">
    <property type="entry name" value="nico"/>
    <property type="match status" value="1"/>
</dbReference>
<feature type="compositionally biased region" description="Low complexity" evidence="9">
    <location>
        <begin position="368"/>
        <end position="395"/>
    </location>
</feature>
<dbReference type="Pfam" id="PF03824">
    <property type="entry name" value="NicO"/>
    <property type="match status" value="1"/>
</dbReference>
<feature type="transmembrane region" description="Helical" evidence="8">
    <location>
        <begin position="97"/>
        <end position="122"/>
    </location>
</feature>
<dbReference type="PANTHER" id="PTHR31611">
    <property type="entry name" value="HIGH-AFFINITY NICKEL TRANSPORT PROTEIN NIC1"/>
    <property type="match status" value="1"/>
</dbReference>
<keyword evidence="11" id="KW-1185">Reference proteome</keyword>
<dbReference type="AlphaFoldDB" id="A0A7W7VZF4"/>
<dbReference type="GO" id="GO:0005886">
    <property type="term" value="C:plasma membrane"/>
    <property type="evidence" value="ECO:0007669"/>
    <property type="project" value="UniProtKB-SubCell"/>
</dbReference>
<reference evidence="10 11" key="1">
    <citation type="submission" date="2020-08" db="EMBL/GenBank/DDBJ databases">
        <title>Sequencing the genomes of 1000 actinobacteria strains.</title>
        <authorList>
            <person name="Klenk H.-P."/>
        </authorList>
    </citation>
    <scope>NUCLEOTIDE SEQUENCE [LARGE SCALE GENOMIC DNA]</scope>
    <source>
        <strain evidence="10 11">DSM 41654</strain>
    </source>
</reference>
<evidence type="ECO:0000256" key="6">
    <source>
        <dbReference type="ARBA" id="ARBA00022989"/>
    </source>
</evidence>
<feature type="transmembrane region" description="Helical" evidence="8">
    <location>
        <begin position="142"/>
        <end position="166"/>
    </location>
</feature>
<evidence type="ECO:0000256" key="5">
    <source>
        <dbReference type="ARBA" id="ARBA00022692"/>
    </source>
</evidence>
<dbReference type="GO" id="GO:0015099">
    <property type="term" value="F:nickel cation transmembrane transporter activity"/>
    <property type="evidence" value="ECO:0007669"/>
    <property type="project" value="UniProtKB-UniRule"/>
</dbReference>